<dbReference type="InterPro" id="IPR002524">
    <property type="entry name" value="Cation_efflux"/>
</dbReference>
<keyword evidence="3" id="KW-0813">Transport</keyword>
<dbReference type="SUPFAM" id="SSF161111">
    <property type="entry name" value="Cation efflux protein transmembrane domain-like"/>
    <property type="match status" value="1"/>
</dbReference>
<comment type="caution">
    <text evidence="10">The sequence shown here is derived from an EMBL/GenBank/DDBJ whole genome shotgun (WGS) entry which is preliminary data.</text>
</comment>
<dbReference type="InterPro" id="IPR058533">
    <property type="entry name" value="Cation_efflux_TM"/>
</dbReference>
<evidence type="ECO:0000313" key="10">
    <source>
        <dbReference type="EMBL" id="MDQ0175624.1"/>
    </source>
</evidence>
<keyword evidence="5 7" id="KW-1133">Transmembrane helix</keyword>
<dbReference type="Pfam" id="PF01545">
    <property type="entry name" value="Cation_efflux"/>
    <property type="match status" value="1"/>
</dbReference>
<dbReference type="InterPro" id="IPR036837">
    <property type="entry name" value="Cation_efflux_CTD_sf"/>
</dbReference>
<keyword evidence="6 7" id="KW-0472">Membrane</keyword>
<evidence type="ECO:0000256" key="1">
    <source>
        <dbReference type="ARBA" id="ARBA00004141"/>
    </source>
</evidence>
<sequence>MEDQKYYDLKLGERGAIISIIAYICLSIIKIMIGYTSNSAALKADGLNNTTDIIASLAVLIGLKLSQKPPDKDHRYGHWKSETIASMVASFIMLAVGIQVLIAAITSIFQGGKESPDIMAAYVGIFSAIAMYGVYIYNKKLAIKINSKAVMAAAKDNISDAWVSIGTAVGIFGSQLNMPWLDTLTAIIVGLLICKTAWDIFKQASHELSDGFDETKIQFYQDVITKVDGVKGIKEMKGRSYGNNEVIDIVILVNSTLNIKEAHDIATHVEKVMINDYGVYRVHVHVEPN</sequence>
<evidence type="ECO:0000256" key="5">
    <source>
        <dbReference type="ARBA" id="ARBA00022989"/>
    </source>
</evidence>
<dbReference type="Pfam" id="PF16916">
    <property type="entry name" value="ZT_dimer"/>
    <property type="match status" value="1"/>
</dbReference>
<dbReference type="InterPro" id="IPR027469">
    <property type="entry name" value="Cation_efflux_TMD_sf"/>
</dbReference>
<feature type="transmembrane region" description="Helical" evidence="7">
    <location>
        <begin position="118"/>
        <end position="138"/>
    </location>
</feature>
<comment type="similarity">
    <text evidence="2">Belongs to the cation diffusion facilitator (CDF) transporter (TC 2.A.4) family.</text>
</comment>
<reference evidence="10 11" key="1">
    <citation type="submission" date="2023-07" db="EMBL/GenBank/DDBJ databases">
        <title>Genomic Encyclopedia of Type Strains, Phase IV (KMG-IV): sequencing the most valuable type-strain genomes for metagenomic binning, comparative biology and taxonomic classification.</title>
        <authorList>
            <person name="Goeker M."/>
        </authorList>
    </citation>
    <scope>NUCLEOTIDE SEQUENCE [LARGE SCALE GENOMIC DNA]</scope>
    <source>
        <strain evidence="10 11">DSM 23837</strain>
    </source>
</reference>
<evidence type="ECO:0000313" key="11">
    <source>
        <dbReference type="Proteomes" id="UP001223586"/>
    </source>
</evidence>
<feature type="domain" description="Cation efflux protein transmembrane" evidence="8">
    <location>
        <begin position="17"/>
        <end position="208"/>
    </location>
</feature>
<accession>A0ABT9WRA2</accession>
<evidence type="ECO:0000259" key="9">
    <source>
        <dbReference type="Pfam" id="PF16916"/>
    </source>
</evidence>
<evidence type="ECO:0000256" key="6">
    <source>
        <dbReference type="ARBA" id="ARBA00023136"/>
    </source>
</evidence>
<dbReference type="PANTHER" id="PTHR43840:SF50">
    <property type="entry name" value="MANGANESE EFFLUX SYSTEM PROTEIN MNES"/>
    <property type="match status" value="1"/>
</dbReference>
<comment type="subcellular location">
    <subcellularLocation>
        <location evidence="1">Membrane</location>
        <topology evidence="1">Multi-pass membrane protein</topology>
    </subcellularLocation>
</comment>
<dbReference type="InterPro" id="IPR050291">
    <property type="entry name" value="CDF_Transporter"/>
</dbReference>
<evidence type="ECO:0000259" key="8">
    <source>
        <dbReference type="Pfam" id="PF01545"/>
    </source>
</evidence>
<dbReference type="InterPro" id="IPR027470">
    <property type="entry name" value="Cation_efflux_CTD"/>
</dbReference>
<dbReference type="EMBL" id="JAUSTT010000007">
    <property type="protein sequence ID" value="MDQ0175624.1"/>
    <property type="molecule type" value="Genomic_DNA"/>
</dbReference>
<protein>
    <submittedName>
        <fullName evidence="10">Cation diffusion facilitator family transporter</fullName>
    </submittedName>
</protein>
<dbReference type="SUPFAM" id="SSF160240">
    <property type="entry name" value="Cation efflux protein cytoplasmic domain-like"/>
    <property type="match status" value="1"/>
</dbReference>
<feature type="domain" description="Cation efflux protein cytoplasmic" evidence="9">
    <location>
        <begin position="219"/>
        <end position="288"/>
    </location>
</feature>
<evidence type="ECO:0000256" key="7">
    <source>
        <dbReference type="SAM" id="Phobius"/>
    </source>
</evidence>
<gene>
    <name evidence="10" type="ORF">J2S08_001458</name>
</gene>
<dbReference type="Proteomes" id="UP001223586">
    <property type="component" value="Unassembled WGS sequence"/>
</dbReference>
<dbReference type="RefSeq" id="WP_307228092.1">
    <property type="nucleotide sequence ID" value="NZ_JAUSTT010000007.1"/>
</dbReference>
<feature type="transmembrane region" description="Helical" evidence="7">
    <location>
        <begin position="84"/>
        <end position="106"/>
    </location>
</feature>
<organism evidence="10 11">
    <name type="scientific">Bacillus chungangensis</name>
    <dbReference type="NCBI Taxonomy" id="587633"/>
    <lineage>
        <taxon>Bacteria</taxon>
        <taxon>Bacillati</taxon>
        <taxon>Bacillota</taxon>
        <taxon>Bacilli</taxon>
        <taxon>Bacillales</taxon>
        <taxon>Bacillaceae</taxon>
        <taxon>Bacillus</taxon>
    </lineage>
</organism>
<feature type="transmembrane region" description="Helical" evidence="7">
    <location>
        <begin position="15"/>
        <end position="35"/>
    </location>
</feature>
<dbReference type="Gene3D" id="3.30.70.1350">
    <property type="entry name" value="Cation efflux protein, cytoplasmic domain"/>
    <property type="match status" value="1"/>
</dbReference>
<evidence type="ECO:0000256" key="3">
    <source>
        <dbReference type="ARBA" id="ARBA00022448"/>
    </source>
</evidence>
<dbReference type="Gene3D" id="1.20.1510.10">
    <property type="entry name" value="Cation efflux protein transmembrane domain"/>
    <property type="match status" value="1"/>
</dbReference>
<dbReference type="PANTHER" id="PTHR43840">
    <property type="entry name" value="MITOCHONDRIAL METAL TRANSPORTER 1-RELATED"/>
    <property type="match status" value="1"/>
</dbReference>
<name>A0ABT9WRA2_9BACI</name>
<evidence type="ECO:0000256" key="4">
    <source>
        <dbReference type="ARBA" id="ARBA00022692"/>
    </source>
</evidence>
<dbReference type="NCBIfam" id="TIGR01297">
    <property type="entry name" value="CDF"/>
    <property type="match status" value="1"/>
</dbReference>
<keyword evidence="4 7" id="KW-0812">Transmembrane</keyword>
<proteinExistence type="inferred from homology"/>
<evidence type="ECO:0000256" key="2">
    <source>
        <dbReference type="ARBA" id="ARBA00008114"/>
    </source>
</evidence>
<keyword evidence="11" id="KW-1185">Reference proteome</keyword>